<keyword evidence="10" id="KW-1185">Reference proteome</keyword>
<accession>A0A9W7GF01</accession>
<comment type="subcellular location">
    <subcellularLocation>
        <location evidence="1">Mitochondrion inner membrane</location>
        <topology evidence="1">Peripheral membrane protein</topology>
        <orientation evidence="1">Matrix side</orientation>
    </subcellularLocation>
</comment>
<evidence type="ECO:0000256" key="8">
    <source>
        <dbReference type="SAM" id="MobiDB-lite"/>
    </source>
</evidence>
<organism evidence="9 10">
    <name type="scientific">Triparma columacea</name>
    <dbReference type="NCBI Taxonomy" id="722753"/>
    <lineage>
        <taxon>Eukaryota</taxon>
        <taxon>Sar</taxon>
        <taxon>Stramenopiles</taxon>
        <taxon>Ochrophyta</taxon>
        <taxon>Bolidophyceae</taxon>
        <taxon>Parmales</taxon>
        <taxon>Triparmaceae</taxon>
        <taxon>Triparma</taxon>
    </lineage>
</organism>
<protein>
    <submittedName>
        <fullName evidence="9">Uncharacterized protein</fullName>
    </submittedName>
</protein>
<reference evidence="10" key="1">
    <citation type="journal article" date="2023" name="Commun. Biol.">
        <title>Genome analysis of Parmales, the sister group of diatoms, reveals the evolutionary specialization of diatoms from phago-mixotrophs to photoautotrophs.</title>
        <authorList>
            <person name="Ban H."/>
            <person name="Sato S."/>
            <person name="Yoshikawa S."/>
            <person name="Yamada K."/>
            <person name="Nakamura Y."/>
            <person name="Ichinomiya M."/>
            <person name="Sato N."/>
            <person name="Blanc-Mathieu R."/>
            <person name="Endo H."/>
            <person name="Kuwata A."/>
            <person name="Ogata H."/>
        </authorList>
    </citation>
    <scope>NUCLEOTIDE SEQUENCE [LARGE SCALE GENOMIC DNA]</scope>
</reference>
<evidence type="ECO:0000313" key="10">
    <source>
        <dbReference type="Proteomes" id="UP001165065"/>
    </source>
</evidence>
<keyword evidence="5" id="KW-0249">Electron transport</keyword>
<dbReference type="Proteomes" id="UP001165065">
    <property type="component" value="Unassembled WGS sequence"/>
</dbReference>
<proteinExistence type="predicted"/>
<evidence type="ECO:0000256" key="1">
    <source>
        <dbReference type="ARBA" id="ARBA00004443"/>
    </source>
</evidence>
<name>A0A9W7GF01_9STRA</name>
<comment type="caution">
    <text evidence="9">The sequence shown here is derived from an EMBL/GenBank/DDBJ whole genome shotgun (WGS) entry which is preliminary data.</text>
</comment>
<evidence type="ECO:0000256" key="2">
    <source>
        <dbReference type="ARBA" id="ARBA00022448"/>
    </source>
</evidence>
<sequence length="107" mass="12193">MSGMYDQPSTSDRSSEDMAAFDPKPFTKMGTRAFDAVANIRAGEERSREMQVEIETVKLLRQDVISCYRREGVNHYANCRKEVDKYVACISDPNLLNPKQRIKDAAE</sequence>
<keyword evidence="2" id="KW-0813">Transport</keyword>
<dbReference type="PANTHER" id="PTHR13094:SF1">
    <property type="entry name" value="NADH DEHYDROGENASE [UBIQUINONE] 1 BETA SUBCOMPLEX SUBUNIT 10"/>
    <property type="match status" value="1"/>
</dbReference>
<feature type="region of interest" description="Disordered" evidence="8">
    <location>
        <begin position="1"/>
        <end position="24"/>
    </location>
</feature>
<dbReference type="GO" id="GO:0005743">
    <property type="term" value="C:mitochondrial inner membrane"/>
    <property type="evidence" value="ECO:0007669"/>
    <property type="project" value="UniProtKB-SubCell"/>
</dbReference>
<dbReference type="EMBL" id="BRYA01000168">
    <property type="protein sequence ID" value="GMI42269.1"/>
    <property type="molecule type" value="Genomic_DNA"/>
</dbReference>
<dbReference type="OrthoDB" id="10252718at2759"/>
<keyword evidence="7" id="KW-0472">Membrane</keyword>
<evidence type="ECO:0000256" key="7">
    <source>
        <dbReference type="ARBA" id="ARBA00023136"/>
    </source>
</evidence>
<evidence type="ECO:0000256" key="3">
    <source>
        <dbReference type="ARBA" id="ARBA00022660"/>
    </source>
</evidence>
<evidence type="ECO:0000313" key="9">
    <source>
        <dbReference type="EMBL" id="GMI42269.1"/>
    </source>
</evidence>
<keyword evidence="4" id="KW-0999">Mitochondrion inner membrane</keyword>
<evidence type="ECO:0000256" key="5">
    <source>
        <dbReference type="ARBA" id="ARBA00022982"/>
    </source>
</evidence>
<evidence type="ECO:0000256" key="6">
    <source>
        <dbReference type="ARBA" id="ARBA00023128"/>
    </source>
</evidence>
<evidence type="ECO:0000256" key="4">
    <source>
        <dbReference type="ARBA" id="ARBA00022792"/>
    </source>
</evidence>
<keyword evidence="6" id="KW-0496">Mitochondrion</keyword>
<dbReference type="PANTHER" id="PTHR13094">
    <property type="entry name" value="NADH-UBIQUINONE OXIDOREDUCTASE PDSW SUBUNIT"/>
    <property type="match status" value="1"/>
</dbReference>
<dbReference type="InterPro" id="IPR039993">
    <property type="entry name" value="NDUFB10"/>
</dbReference>
<keyword evidence="3" id="KW-0679">Respiratory chain</keyword>
<gene>
    <name evidence="9" type="ORF">TrCOL_g4142</name>
</gene>
<dbReference type="AlphaFoldDB" id="A0A9W7GF01"/>